<sequence>MAPAIASVVFSLLLLPHLCSSYRTSHNPGSRRFILQSSNDESQAWTPTETCSSIPWGRANGNKLPLMHRDSPCSPLNGAGKISRQALPTDVFERDVQRLRTIFAAAQSGVADTTAAAPAPAPASGVTLPITGSDNGIVLGSQDYSVTVGYGTPAQQLPMDFDTLRLGGGISTLRCKPCRAGAAPCDPAFDPGRSSTFARLPCGPECPSVCDGSACSLNITFPRNHSVAANGTFVKDTLTLSPSATVASFILACVDVDNFHITGSSGLLDLSRSRFSLVSRLTSSPAGNTTAAFSYCLPASPTSSRGFLSIGGALPELSSDHAASTPLVDTPNHKNLYLVKLGGINVSDTEIPAAQSNLAALEVGTSFTFFPPAIYGALRDEFRKQMSQYPMAPPYRMLETCYNFTGLPGFFMPAITLAFDGGATLQPDVAQMLYFVEPGYVCLAFAALPEVFPYSVIGNRVQQTVEVVYDVRGGKIGFIQGSC</sequence>
<feature type="signal peptide" evidence="2">
    <location>
        <begin position="1"/>
        <end position="21"/>
    </location>
</feature>
<accession>K3Y1B5</accession>
<dbReference type="Gene3D" id="2.40.70.10">
    <property type="entry name" value="Acid Proteases"/>
    <property type="match status" value="2"/>
</dbReference>
<name>K3Y1B5_SETIT</name>
<reference evidence="4" key="2">
    <citation type="submission" date="2018-08" db="UniProtKB">
        <authorList>
            <consortium name="EnsemblPlants"/>
        </authorList>
    </citation>
    <scope>IDENTIFICATION</scope>
    <source>
        <strain evidence="4">Yugu1</strain>
    </source>
</reference>
<dbReference type="InterPro" id="IPR033121">
    <property type="entry name" value="PEPTIDASE_A1"/>
</dbReference>
<evidence type="ECO:0000256" key="1">
    <source>
        <dbReference type="ARBA" id="ARBA00007447"/>
    </source>
</evidence>
<dbReference type="InterPro" id="IPR032861">
    <property type="entry name" value="TAXi_N"/>
</dbReference>
<proteinExistence type="inferred from homology"/>
<protein>
    <recommendedName>
        <fullName evidence="3">Peptidase A1 domain-containing protein</fullName>
    </recommendedName>
</protein>
<dbReference type="PANTHER" id="PTHR13683">
    <property type="entry name" value="ASPARTYL PROTEASES"/>
    <property type="match status" value="1"/>
</dbReference>
<feature type="chain" id="PRO_5010126271" description="Peptidase A1 domain-containing protein" evidence="2">
    <location>
        <begin position="22"/>
        <end position="483"/>
    </location>
</feature>
<dbReference type="EnsemblPlants" id="KQL10424">
    <property type="protein sequence ID" value="KQL10424"/>
    <property type="gene ID" value="SETIT_007979mg"/>
</dbReference>
<dbReference type="Pfam" id="PF14543">
    <property type="entry name" value="TAXi_N"/>
    <property type="match status" value="1"/>
</dbReference>
<keyword evidence="2" id="KW-0732">Signal</keyword>
<keyword evidence="5" id="KW-1185">Reference proteome</keyword>
<feature type="domain" description="Peptidase A1" evidence="3">
    <location>
        <begin position="144"/>
        <end position="479"/>
    </location>
</feature>
<dbReference type="GO" id="GO:0004190">
    <property type="term" value="F:aspartic-type endopeptidase activity"/>
    <property type="evidence" value="ECO:0007669"/>
    <property type="project" value="InterPro"/>
</dbReference>
<dbReference type="Gramene" id="KQL10424">
    <property type="protein sequence ID" value="KQL10424"/>
    <property type="gene ID" value="SETIT_007979mg"/>
</dbReference>
<dbReference type="SUPFAM" id="SSF50630">
    <property type="entry name" value="Acid proteases"/>
    <property type="match status" value="1"/>
</dbReference>
<dbReference type="Proteomes" id="UP000004995">
    <property type="component" value="Unassembled WGS sequence"/>
</dbReference>
<dbReference type="Pfam" id="PF14541">
    <property type="entry name" value="TAXi_C"/>
    <property type="match status" value="1"/>
</dbReference>
<comment type="similarity">
    <text evidence="1">Belongs to the peptidase A1 family.</text>
</comment>
<dbReference type="FunFam" id="2.40.70.10:FF:000049">
    <property type="entry name" value="Aspartyl protease AED1"/>
    <property type="match status" value="1"/>
</dbReference>
<dbReference type="OMA" id="ISTLRCK"/>
<dbReference type="eggNOG" id="KOG1339">
    <property type="taxonomic scope" value="Eukaryota"/>
</dbReference>
<reference evidence="5" key="1">
    <citation type="journal article" date="2012" name="Nat. Biotechnol.">
        <title>Reference genome sequence of the model plant Setaria.</title>
        <authorList>
            <person name="Bennetzen J.L."/>
            <person name="Schmutz J."/>
            <person name="Wang H."/>
            <person name="Percifield R."/>
            <person name="Hawkins J."/>
            <person name="Pontaroli A.C."/>
            <person name="Estep M."/>
            <person name="Feng L."/>
            <person name="Vaughn J.N."/>
            <person name="Grimwood J."/>
            <person name="Jenkins J."/>
            <person name="Barry K."/>
            <person name="Lindquist E."/>
            <person name="Hellsten U."/>
            <person name="Deshpande S."/>
            <person name="Wang X."/>
            <person name="Wu X."/>
            <person name="Mitros T."/>
            <person name="Triplett J."/>
            <person name="Yang X."/>
            <person name="Ye C.Y."/>
            <person name="Mauro-Herrera M."/>
            <person name="Wang L."/>
            <person name="Li P."/>
            <person name="Sharma M."/>
            <person name="Sharma R."/>
            <person name="Ronald P.C."/>
            <person name="Panaud O."/>
            <person name="Kellogg E.A."/>
            <person name="Brutnell T.P."/>
            <person name="Doust A.N."/>
            <person name="Tuskan G.A."/>
            <person name="Rokhsar D."/>
            <person name="Devos K.M."/>
        </authorList>
    </citation>
    <scope>NUCLEOTIDE SEQUENCE [LARGE SCALE GENOMIC DNA]</scope>
    <source>
        <strain evidence="5">cv. Yugu1</strain>
    </source>
</reference>
<dbReference type="GO" id="GO:0006508">
    <property type="term" value="P:proteolysis"/>
    <property type="evidence" value="ECO:0007669"/>
    <property type="project" value="InterPro"/>
</dbReference>
<evidence type="ECO:0000313" key="4">
    <source>
        <dbReference type="EnsemblPlants" id="KQL10424"/>
    </source>
</evidence>
<dbReference type="HOGENOM" id="CLU_005738_5_2_1"/>
<dbReference type="InterPro" id="IPR021109">
    <property type="entry name" value="Peptidase_aspartic_dom_sf"/>
</dbReference>
<dbReference type="PROSITE" id="PS51767">
    <property type="entry name" value="PEPTIDASE_A1"/>
    <property type="match status" value="1"/>
</dbReference>
<evidence type="ECO:0000313" key="5">
    <source>
        <dbReference type="Proteomes" id="UP000004995"/>
    </source>
</evidence>
<dbReference type="InterPro" id="IPR001461">
    <property type="entry name" value="Aspartic_peptidase_A1"/>
</dbReference>
<dbReference type="AlphaFoldDB" id="K3Y1B5"/>
<dbReference type="InterPro" id="IPR032799">
    <property type="entry name" value="TAXi_C"/>
</dbReference>
<dbReference type="EMBL" id="AGNK02002389">
    <property type="status" value="NOT_ANNOTATED_CDS"/>
    <property type="molecule type" value="Genomic_DNA"/>
</dbReference>
<evidence type="ECO:0000259" key="3">
    <source>
        <dbReference type="PROSITE" id="PS51767"/>
    </source>
</evidence>
<dbReference type="InParanoid" id="K3Y1B5"/>
<dbReference type="PANTHER" id="PTHR13683:SF638">
    <property type="entry name" value="ASPARTIC PROTEINASE NEPENTHESIN-2"/>
    <property type="match status" value="1"/>
</dbReference>
<organism evidence="4 5">
    <name type="scientific">Setaria italica</name>
    <name type="common">Foxtail millet</name>
    <name type="synonym">Panicum italicum</name>
    <dbReference type="NCBI Taxonomy" id="4555"/>
    <lineage>
        <taxon>Eukaryota</taxon>
        <taxon>Viridiplantae</taxon>
        <taxon>Streptophyta</taxon>
        <taxon>Embryophyta</taxon>
        <taxon>Tracheophyta</taxon>
        <taxon>Spermatophyta</taxon>
        <taxon>Magnoliopsida</taxon>
        <taxon>Liliopsida</taxon>
        <taxon>Poales</taxon>
        <taxon>Poaceae</taxon>
        <taxon>PACMAD clade</taxon>
        <taxon>Panicoideae</taxon>
        <taxon>Panicodae</taxon>
        <taxon>Paniceae</taxon>
        <taxon>Cenchrinae</taxon>
        <taxon>Setaria</taxon>
    </lineage>
</organism>
<evidence type="ECO:0000256" key="2">
    <source>
        <dbReference type="SAM" id="SignalP"/>
    </source>
</evidence>